<comment type="caution">
    <text evidence="2">The sequence shown here is derived from an EMBL/GenBank/DDBJ whole genome shotgun (WGS) entry which is preliminary data.</text>
</comment>
<dbReference type="InterPro" id="IPR019919">
    <property type="entry name" value="Lucif-like_OxRdtase_MSMEG_2256"/>
</dbReference>
<dbReference type="SUPFAM" id="SSF51679">
    <property type="entry name" value="Bacterial luciferase-like"/>
    <property type="match status" value="1"/>
</dbReference>
<protein>
    <submittedName>
        <fullName evidence="2">LLM class F420-dependent oxidoreductase</fullName>
    </submittedName>
</protein>
<dbReference type="NCBIfam" id="TIGR03617">
    <property type="entry name" value="F420_MSMEG_2256"/>
    <property type="match status" value="1"/>
</dbReference>
<dbReference type="PANTHER" id="PTHR43244">
    <property type="match status" value="1"/>
</dbReference>
<accession>A0A1X1WP60</accession>
<name>A0A1X1WP60_MYCIR</name>
<dbReference type="AlphaFoldDB" id="A0A1X1WP60"/>
<dbReference type="InterPro" id="IPR050564">
    <property type="entry name" value="F420-G6PD/mer"/>
</dbReference>
<gene>
    <name evidence="2" type="ORF">AWC12_13995</name>
</gene>
<evidence type="ECO:0000259" key="1">
    <source>
        <dbReference type="Pfam" id="PF00296"/>
    </source>
</evidence>
<dbReference type="Gene3D" id="3.20.20.30">
    <property type="entry name" value="Luciferase-like domain"/>
    <property type="match status" value="1"/>
</dbReference>
<reference evidence="2 3" key="1">
    <citation type="submission" date="2016-01" db="EMBL/GenBank/DDBJ databases">
        <title>The new phylogeny of the genus Mycobacterium.</title>
        <authorList>
            <person name="Tarcisio F."/>
            <person name="Conor M."/>
            <person name="Antonella G."/>
            <person name="Elisabetta G."/>
            <person name="Giulia F.S."/>
            <person name="Sara T."/>
            <person name="Anna F."/>
            <person name="Clotilde B."/>
            <person name="Roberto B."/>
            <person name="Veronica D.S."/>
            <person name="Fabio R."/>
            <person name="Monica P."/>
            <person name="Olivier J."/>
            <person name="Enrico T."/>
            <person name="Nicola S."/>
        </authorList>
    </citation>
    <scope>NUCLEOTIDE SEQUENCE [LARGE SCALE GENOMIC DNA]</scope>
    <source>
        <strain evidence="2 3">DSM 45541</strain>
    </source>
</reference>
<dbReference type="InterPro" id="IPR036661">
    <property type="entry name" value="Luciferase-like_sf"/>
</dbReference>
<sequence length="346" mass="38333">MGADGGLKVDAAVVSRLSHVPAAAETLERRGYDGCWTAEINHDPFLPLALAAEHTSRIQLGTSIAVAFARNPMTVAQIGWDLQEYSEGRLLLGLGSQIKPHIEKRFSMSWSKPVARMREFVLALHAIWECWRDGTRLAFDGEFYTHTLMTPMFVPQPHPHGHPKVFVAAVGDRMTEMCGEVADGLIAHAFSTQRYFRDVTIPTLTRGIERAGRQRRDVEVASPLFVVTGRDEAELTQNAVATRKQIAFYASTPAYRGVLELHGWGDLQTELHRLSREGQWDAMGSLIDDTMLAEFAVVAPLDSVVRAIRGRCDGLIDRVLVGFPPSVDEATVMDLVSELQREESSP</sequence>
<dbReference type="GO" id="GO:0016705">
    <property type="term" value="F:oxidoreductase activity, acting on paired donors, with incorporation or reduction of molecular oxygen"/>
    <property type="evidence" value="ECO:0007669"/>
    <property type="project" value="InterPro"/>
</dbReference>
<dbReference type="CDD" id="cd01097">
    <property type="entry name" value="Tetrahydromethanopterin_reductase"/>
    <property type="match status" value="1"/>
</dbReference>
<organism evidence="2 3">
    <name type="scientific">Mycolicibacterium iranicum</name>
    <name type="common">Mycobacterium iranicum</name>
    <dbReference type="NCBI Taxonomy" id="912594"/>
    <lineage>
        <taxon>Bacteria</taxon>
        <taxon>Bacillati</taxon>
        <taxon>Actinomycetota</taxon>
        <taxon>Actinomycetes</taxon>
        <taxon>Mycobacteriales</taxon>
        <taxon>Mycobacteriaceae</taxon>
        <taxon>Mycolicibacterium</taxon>
    </lineage>
</organism>
<evidence type="ECO:0000313" key="3">
    <source>
        <dbReference type="Proteomes" id="UP000193622"/>
    </source>
</evidence>
<dbReference type="RefSeq" id="WP_085174834.1">
    <property type="nucleotide sequence ID" value="NZ_LQPC01000029.1"/>
</dbReference>
<dbReference type="Proteomes" id="UP000193622">
    <property type="component" value="Unassembled WGS sequence"/>
</dbReference>
<feature type="domain" description="Luciferase-like" evidence="1">
    <location>
        <begin position="15"/>
        <end position="311"/>
    </location>
</feature>
<dbReference type="InterPro" id="IPR011251">
    <property type="entry name" value="Luciferase-like_dom"/>
</dbReference>
<dbReference type="EMBL" id="LQPC01000029">
    <property type="protein sequence ID" value="ORV88313.1"/>
    <property type="molecule type" value="Genomic_DNA"/>
</dbReference>
<evidence type="ECO:0000313" key="2">
    <source>
        <dbReference type="EMBL" id="ORV88313.1"/>
    </source>
</evidence>
<dbReference type="PANTHER" id="PTHR43244:SF2">
    <property type="entry name" value="CONSERVED HYPOTHETICAL ALANINE AND PROLINE-RICH PROTEIN"/>
    <property type="match status" value="1"/>
</dbReference>
<dbReference type="Pfam" id="PF00296">
    <property type="entry name" value="Bac_luciferase"/>
    <property type="match status" value="1"/>
</dbReference>
<proteinExistence type="predicted"/>